<dbReference type="Pfam" id="PF07995">
    <property type="entry name" value="GSDH"/>
    <property type="match status" value="1"/>
</dbReference>
<dbReference type="NCBIfam" id="TIGR04183">
    <property type="entry name" value="Por_Secre_tail"/>
    <property type="match status" value="1"/>
</dbReference>
<evidence type="ECO:0000259" key="1">
    <source>
        <dbReference type="Pfam" id="PF07995"/>
    </source>
</evidence>
<evidence type="ECO:0000313" key="4">
    <source>
        <dbReference type="Proteomes" id="UP000753961"/>
    </source>
</evidence>
<dbReference type="PANTHER" id="PTHR19328:SF75">
    <property type="entry name" value="ALDOSE SUGAR DEHYDROGENASE YLII"/>
    <property type="match status" value="1"/>
</dbReference>
<dbReference type="InterPro" id="IPR026444">
    <property type="entry name" value="Secre_tail"/>
</dbReference>
<sequence>MNSNPFYLFHEILIAFSFVLFGCSPAGSQTNIELTPWGESHNQPIDMAPWVNDDFILIEKAGKVKTIDEEGNQLNMILDIKDHIANAGGERGLLGIALHPAYPDTPYIYLNHTDENNSTAVVRYEFFPESDEIDPKTRKVLLTVDQPYGNHNGGCIRFGPDGYLYIGMGDGGSAGDPENRAQNLTSLLGKMLRIDVDKGNPYAIPENNPFKNVDNAQPEIWSWGWRNPWRFSFDRENGDMWVGDVGQNAVEEISYEAADAEGGLNYGWRCYEGDQRYNTDDDCDGSYVDPVITRKHTTGDRSITGGYRYRGPVDGMENRYFFADYVSGNVYMAVLKDSESAVVKSLETIDKKNSIASFAQDKEGNLFAISLSGQIYKIFLNCEISTPEFTQQSTDGDSIALQADSTYEKYIWHYHADSDDKALFKAIDTTESPIFFSHQNGNYYVTVVDQDGCQAGSEILSVMLTATEAVDFYNIKVYPNPASDHLTIETEESLTNAIIEIRNSTGQLIRKMKSSLPGSVSLRNIPTGMYFLKFLVGQKTYVTKILKN</sequence>
<dbReference type="EMBL" id="JAHVHU010000007">
    <property type="protein sequence ID" value="MBY5958106.1"/>
    <property type="molecule type" value="Genomic_DNA"/>
</dbReference>
<evidence type="ECO:0000313" key="3">
    <source>
        <dbReference type="EMBL" id="MBY5958106.1"/>
    </source>
</evidence>
<dbReference type="PANTHER" id="PTHR19328">
    <property type="entry name" value="HEDGEHOG-INTERACTING PROTEIN"/>
    <property type="match status" value="1"/>
</dbReference>
<dbReference type="Proteomes" id="UP000753961">
    <property type="component" value="Unassembled WGS sequence"/>
</dbReference>
<organism evidence="3 4">
    <name type="scientific">Membranihabitans marinus</name>
    <dbReference type="NCBI Taxonomy" id="1227546"/>
    <lineage>
        <taxon>Bacteria</taxon>
        <taxon>Pseudomonadati</taxon>
        <taxon>Bacteroidota</taxon>
        <taxon>Saprospiria</taxon>
        <taxon>Saprospirales</taxon>
        <taxon>Saprospiraceae</taxon>
        <taxon>Membranihabitans</taxon>
    </lineage>
</organism>
<feature type="domain" description="Secretion system C-terminal sorting" evidence="2">
    <location>
        <begin position="477"/>
        <end position="545"/>
    </location>
</feature>
<evidence type="ECO:0000259" key="2">
    <source>
        <dbReference type="Pfam" id="PF18962"/>
    </source>
</evidence>
<dbReference type="InterPro" id="IPR012938">
    <property type="entry name" value="Glc/Sorbosone_DH"/>
</dbReference>
<comment type="caution">
    <text evidence="3">The sequence shown here is derived from an EMBL/GenBank/DDBJ whole genome shotgun (WGS) entry which is preliminary data.</text>
</comment>
<keyword evidence="4" id="KW-1185">Reference proteome</keyword>
<dbReference type="InterPro" id="IPR011042">
    <property type="entry name" value="6-blade_b-propeller_TolB-like"/>
</dbReference>
<protein>
    <submittedName>
        <fullName evidence="3">PQQ-dependent sugar dehydrogenase</fullName>
    </submittedName>
</protein>
<dbReference type="Gene3D" id="2.120.10.30">
    <property type="entry name" value="TolB, C-terminal domain"/>
    <property type="match status" value="1"/>
</dbReference>
<dbReference type="InterPro" id="IPR011041">
    <property type="entry name" value="Quinoprot_gluc/sorb_DH_b-prop"/>
</dbReference>
<name>A0A953LB04_9BACT</name>
<dbReference type="SUPFAM" id="SSF50952">
    <property type="entry name" value="Soluble quinoprotein glucose dehydrogenase"/>
    <property type="match status" value="1"/>
</dbReference>
<gene>
    <name evidence="3" type="ORF">KUV50_08200</name>
</gene>
<accession>A0A953LB04</accession>
<proteinExistence type="predicted"/>
<dbReference type="RefSeq" id="WP_222579639.1">
    <property type="nucleotide sequence ID" value="NZ_JAHVHU010000007.1"/>
</dbReference>
<dbReference type="Pfam" id="PF18962">
    <property type="entry name" value="Por_Secre_tail"/>
    <property type="match status" value="1"/>
</dbReference>
<feature type="domain" description="Glucose/Sorbosone dehydrogenase" evidence="1">
    <location>
        <begin position="42"/>
        <end position="370"/>
    </location>
</feature>
<reference evidence="3" key="1">
    <citation type="submission" date="2021-06" db="EMBL/GenBank/DDBJ databases">
        <title>44 bacteria genomes isolated from Dapeng, Shenzhen.</title>
        <authorList>
            <person name="Zheng W."/>
            <person name="Yu S."/>
            <person name="Huang Y."/>
        </authorList>
    </citation>
    <scope>NUCLEOTIDE SEQUENCE</scope>
    <source>
        <strain evidence="3">DP5N28-2</strain>
    </source>
</reference>
<dbReference type="AlphaFoldDB" id="A0A953LB04"/>